<feature type="compositionally biased region" description="Polar residues" evidence="1">
    <location>
        <begin position="299"/>
        <end position="310"/>
    </location>
</feature>
<sequence>MNEKVKGEKLGEAGGKSLSKITAKSDCAGSTNKIKGSLVKCEVKLDSGEWISPAAGSTYKIDADAAFPDVCFEIKTDVSGPYHWFWQIKWSALACPQRRDRKRYKQNKVKLYSMNGQFISDSKQWKANLDNKIVGGELTVRVEAASKKFVRRVEILGTEPGEARVKAELAQFSSAQSHEAELARKIFKQESKFFQFYSDGEPLVSFDNGYGLGQATNPVPSFEQVWNWKEHIRYIVTTVIKEKRILAKKYLDKHGNYTTEDLDMETLVHYNGANYHYLVWDPNGEKWIKNEKVLCDPEQSNSGWDMSSDANKNKSLRELQKGEGGKPKYTGRCYAEHIKEQESKK</sequence>
<comment type="caution">
    <text evidence="2">The sequence shown here is derived from an EMBL/GenBank/DDBJ whole genome shotgun (WGS) entry which is preliminary data.</text>
</comment>
<evidence type="ECO:0000313" key="3">
    <source>
        <dbReference type="Proteomes" id="UP001596101"/>
    </source>
</evidence>
<feature type="region of interest" description="Disordered" evidence="1">
    <location>
        <begin position="299"/>
        <end position="333"/>
    </location>
</feature>
<protein>
    <submittedName>
        <fullName evidence="2">Uncharacterized protein</fullName>
    </submittedName>
</protein>
<proteinExistence type="predicted"/>
<reference evidence="3" key="1">
    <citation type="journal article" date="2019" name="Int. J. Syst. Evol. Microbiol.">
        <title>The Global Catalogue of Microorganisms (GCM) 10K type strain sequencing project: providing services to taxonomists for standard genome sequencing and annotation.</title>
        <authorList>
            <consortium name="The Broad Institute Genomics Platform"/>
            <consortium name="The Broad Institute Genome Sequencing Center for Infectious Disease"/>
            <person name="Wu L."/>
            <person name="Ma J."/>
        </authorList>
    </citation>
    <scope>NUCLEOTIDE SEQUENCE [LARGE SCALE GENOMIC DNA]</scope>
    <source>
        <strain evidence="3">CCUG 43111</strain>
    </source>
</reference>
<keyword evidence="3" id="KW-1185">Reference proteome</keyword>
<dbReference type="RefSeq" id="WP_379758218.1">
    <property type="nucleotide sequence ID" value="NZ_JBHSMR010000013.1"/>
</dbReference>
<dbReference type="Proteomes" id="UP001596101">
    <property type="component" value="Unassembled WGS sequence"/>
</dbReference>
<feature type="compositionally biased region" description="Basic and acidic residues" evidence="1">
    <location>
        <begin position="311"/>
        <end position="326"/>
    </location>
</feature>
<evidence type="ECO:0000256" key="1">
    <source>
        <dbReference type="SAM" id="MobiDB-lite"/>
    </source>
</evidence>
<evidence type="ECO:0000313" key="2">
    <source>
        <dbReference type="EMBL" id="MFC5479896.1"/>
    </source>
</evidence>
<dbReference type="EMBL" id="JBHSMR010000013">
    <property type="protein sequence ID" value="MFC5479896.1"/>
    <property type="molecule type" value="Genomic_DNA"/>
</dbReference>
<organism evidence="2 3">
    <name type="scientific">Massilia suwonensis</name>
    <dbReference type="NCBI Taxonomy" id="648895"/>
    <lineage>
        <taxon>Bacteria</taxon>
        <taxon>Pseudomonadati</taxon>
        <taxon>Pseudomonadota</taxon>
        <taxon>Betaproteobacteria</taxon>
        <taxon>Burkholderiales</taxon>
        <taxon>Oxalobacteraceae</taxon>
        <taxon>Telluria group</taxon>
        <taxon>Massilia</taxon>
    </lineage>
</organism>
<gene>
    <name evidence="2" type="ORF">ACFPQ5_16985</name>
</gene>
<accession>A0ABW0MTK0</accession>
<name>A0ABW0MTK0_9BURK</name>